<sequence length="52" mass="6004">MFHALLAIDPACNVWVAFGIGKNFQNIYINTVYEKLGEEKVRALSFSFIHRM</sequence>
<reference evidence="1" key="1">
    <citation type="submission" date="2017-05" db="UniProtKB">
        <authorList>
            <consortium name="EnsemblMetazoa"/>
        </authorList>
    </citation>
    <scope>IDENTIFICATION</scope>
</reference>
<organism evidence="1">
    <name type="scientific">Amphimedon queenslandica</name>
    <name type="common">Sponge</name>
    <dbReference type="NCBI Taxonomy" id="400682"/>
    <lineage>
        <taxon>Eukaryota</taxon>
        <taxon>Metazoa</taxon>
        <taxon>Porifera</taxon>
        <taxon>Demospongiae</taxon>
        <taxon>Heteroscleromorpha</taxon>
        <taxon>Haplosclerida</taxon>
        <taxon>Niphatidae</taxon>
        <taxon>Amphimedon</taxon>
    </lineage>
</organism>
<accession>A0A1X7U341</accession>
<dbReference type="InParanoid" id="A0A1X7U341"/>
<name>A0A1X7U341_AMPQE</name>
<dbReference type="AlphaFoldDB" id="A0A1X7U341"/>
<proteinExistence type="predicted"/>
<protein>
    <submittedName>
        <fullName evidence="1">Uncharacterized protein</fullName>
    </submittedName>
</protein>
<evidence type="ECO:0000313" key="1">
    <source>
        <dbReference type="EnsemblMetazoa" id="Aqu2.1.22180_001"/>
    </source>
</evidence>
<dbReference type="EnsemblMetazoa" id="Aqu2.1.22180_001">
    <property type="protein sequence ID" value="Aqu2.1.22180_001"/>
    <property type="gene ID" value="Aqu2.1.22180"/>
</dbReference>